<gene>
    <name evidence="1" type="ORF">FACUT_13638</name>
</gene>
<evidence type="ECO:0008006" key="3">
    <source>
        <dbReference type="Google" id="ProtNLM"/>
    </source>
</evidence>
<keyword evidence="2" id="KW-1185">Reference proteome</keyword>
<evidence type="ECO:0000313" key="2">
    <source>
        <dbReference type="Proteomes" id="UP000536711"/>
    </source>
</evidence>
<protein>
    <recommendedName>
        <fullName evidence="3">Heterokaryon incompatibility domain-containing protein</fullName>
    </recommendedName>
</protein>
<dbReference type="AlphaFoldDB" id="A0A8H4JBF4"/>
<dbReference type="OrthoDB" id="2426273at2759"/>
<organism evidence="1 2">
    <name type="scientific">Fusarium acutatum</name>
    <dbReference type="NCBI Taxonomy" id="78861"/>
    <lineage>
        <taxon>Eukaryota</taxon>
        <taxon>Fungi</taxon>
        <taxon>Dikarya</taxon>
        <taxon>Ascomycota</taxon>
        <taxon>Pezizomycotina</taxon>
        <taxon>Sordariomycetes</taxon>
        <taxon>Hypocreomycetidae</taxon>
        <taxon>Hypocreales</taxon>
        <taxon>Nectriaceae</taxon>
        <taxon>Fusarium</taxon>
        <taxon>Fusarium fujikuroi species complex</taxon>
    </lineage>
</organism>
<dbReference type="Proteomes" id="UP000536711">
    <property type="component" value="Unassembled WGS sequence"/>
</dbReference>
<accession>A0A8H4JBF4</accession>
<evidence type="ECO:0000313" key="1">
    <source>
        <dbReference type="EMBL" id="KAF4415140.1"/>
    </source>
</evidence>
<dbReference type="EMBL" id="JAADJF010000603">
    <property type="protein sequence ID" value="KAF4415140.1"/>
    <property type="molecule type" value="Genomic_DNA"/>
</dbReference>
<reference evidence="1 2" key="1">
    <citation type="submission" date="2020-01" db="EMBL/GenBank/DDBJ databases">
        <title>Identification and distribution of gene clusters putatively required for synthesis of sphingolipid metabolism inhibitors in phylogenetically diverse species of the filamentous fungus Fusarium.</title>
        <authorList>
            <person name="Kim H.-S."/>
            <person name="Busman M."/>
            <person name="Brown D.W."/>
            <person name="Divon H."/>
            <person name="Uhlig S."/>
            <person name="Proctor R.H."/>
        </authorList>
    </citation>
    <scope>NUCLEOTIDE SEQUENCE [LARGE SCALE GENOMIC DNA]</scope>
    <source>
        <strain evidence="1 2">NRRL 13308</strain>
    </source>
</reference>
<dbReference type="PANTHER" id="PTHR39596:SF2">
    <property type="entry name" value="HET DOMAIN PROTEIN (AFU_ORTHOLOGUE AFUA_1G17550)-RELATED"/>
    <property type="match status" value="1"/>
</dbReference>
<dbReference type="PANTHER" id="PTHR39596">
    <property type="match status" value="1"/>
</dbReference>
<comment type="caution">
    <text evidence="1">The sequence shown here is derived from an EMBL/GenBank/DDBJ whole genome shotgun (WGS) entry which is preliminary data.</text>
</comment>
<name>A0A8H4JBF4_9HYPO</name>
<proteinExistence type="predicted"/>
<sequence length="472" mass="54371">MQTHGWCPQQIAWIMRFCDAPTACYFARLRRPSSLSHGKCTREDYSANDVKLDSTYRQRHVPDGWNCEALDANTLEVKEIIRQGGIPLVSIQDLGRGRLSLKVCRATPRTRYTAISHVWSDGLGNPTANAIPQCQAERISRALSRVSIKREFPDRNQLNEYCIRIEEDSKESRASQWWNFGCEGPPLFWLDTLCIPVAAPSASVDEKADVNRLKMFAINQMSLVYASAFQVYIIDSELEVDADVLDETTQTEYLARFICCAWMRRCWTLQEGALAKKIILESKFGPLTPLIPCINDFSFVDMMEAPWMFIHRWIRSFVSLMPLLVEMMSLDDKQFMMKESQPVNAHLRAGLLQVLHDVIRTYDRGRSLGRATAESQLEKFCKVWNHLAYRNTTQKEDMPVIFANLLALNAWKILQYPPSERMTVLLRSVNYLPVDLLFNHGSRTFASLDCQISWIPENSETKLKHAKIHFRF</sequence>